<evidence type="ECO:0000256" key="3">
    <source>
        <dbReference type="ARBA" id="ARBA00022448"/>
    </source>
</evidence>
<dbReference type="GO" id="GO:0022857">
    <property type="term" value="F:transmembrane transporter activity"/>
    <property type="evidence" value="ECO:0007669"/>
    <property type="project" value="InterPro"/>
</dbReference>
<gene>
    <name evidence="9" type="ORF">L873DRAFT_1701205</name>
</gene>
<comment type="similarity">
    <text evidence="2">Belongs to the major facilitator superfamily.</text>
</comment>
<dbReference type="SUPFAM" id="SSF103473">
    <property type="entry name" value="MFS general substrate transporter"/>
    <property type="match status" value="1"/>
</dbReference>
<evidence type="ECO:0000259" key="8">
    <source>
        <dbReference type="PROSITE" id="PS50850"/>
    </source>
</evidence>
<evidence type="ECO:0000256" key="2">
    <source>
        <dbReference type="ARBA" id="ARBA00008335"/>
    </source>
</evidence>
<dbReference type="OrthoDB" id="4139357at2759"/>
<dbReference type="Pfam" id="PF00083">
    <property type="entry name" value="Sugar_tr"/>
    <property type="match status" value="1"/>
</dbReference>
<dbReference type="PANTHER" id="PTHR23511">
    <property type="entry name" value="SYNAPTIC VESICLE GLYCOPROTEIN 2"/>
    <property type="match status" value="1"/>
</dbReference>
<evidence type="ECO:0000313" key="10">
    <source>
        <dbReference type="Proteomes" id="UP000276215"/>
    </source>
</evidence>
<dbReference type="InterPro" id="IPR020846">
    <property type="entry name" value="MFS_dom"/>
</dbReference>
<dbReference type="Proteomes" id="UP000276215">
    <property type="component" value="Unassembled WGS sequence"/>
</dbReference>
<feature type="transmembrane region" description="Helical" evidence="7">
    <location>
        <begin position="97"/>
        <end position="118"/>
    </location>
</feature>
<evidence type="ECO:0000256" key="6">
    <source>
        <dbReference type="ARBA" id="ARBA00023136"/>
    </source>
</evidence>
<keyword evidence="3" id="KW-0813">Transport</keyword>
<name>A0A3N4JCQ2_9PEZI</name>
<evidence type="ECO:0000313" key="9">
    <source>
        <dbReference type="EMBL" id="RPA94461.1"/>
    </source>
</evidence>
<dbReference type="GO" id="GO:0016020">
    <property type="term" value="C:membrane"/>
    <property type="evidence" value="ECO:0007669"/>
    <property type="project" value="UniProtKB-SubCell"/>
</dbReference>
<feature type="transmembrane region" description="Helical" evidence="7">
    <location>
        <begin position="428"/>
        <end position="450"/>
    </location>
</feature>
<dbReference type="EMBL" id="ML120436">
    <property type="protein sequence ID" value="RPA94461.1"/>
    <property type="molecule type" value="Genomic_DNA"/>
</dbReference>
<feature type="transmembrane region" description="Helical" evidence="7">
    <location>
        <begin position="61"/>
        <end position="85"/>
    </location>
</feature>
<dbReference type="AlphaFoldDB" id="A0A3N4JCQ2"/>
<dbReference type="InterPro" id="IPR036259">
    <property type="entry name" value="MFS_trans_sf"/>
</dbReference>
<keyword evidence="4 7" id="KW-0812">Transmembrane</keyword>
<evidence type="ECO:0000256" key="1">
    <source>
        <dbReference type="ARBA" id="ARBA00004141"/>
    </source>
</evidence>
<evidence type="ECO:0000256" key="7">
    <source>
        <dbReference type="SAM" id="Phobius"/>
    </source>
</evidence>
<sequence>MAPSKNSTPLLQINSNSSSQSDLSIESLDIIPDGNIDPVYQAKAKILNKAMQDIGMGKYQWGLFIVAGFGWFCDNLWPQVVAIIFPAIQNEFHTSKAVYLQLGQNIGLAIGAAGWGIGSDIIGRKKAFNMTLLITAVFGSLAAASPNFAAVATFAALWSSGVGGNLPVDSSVFLEFIPGSHQYLLMVMSGWWALGMIVASGVAWPLMSNYACDSPDSCSRSQNMGWRYFTASMGLLTLTLFLLRFVVFTLYESPKFLMGRGNDRQAIESIQAVAKFNGKTTTVSLEDLQRCDTLVGTDERYDTAGAAVKRTLGKFNLQHLRALFTTREMAFSTSLIILLWALILLVPLYSSFLPFFLNSRGAALGDSSTYITFRNYMIIAICGIPGTTLGALSIELPFLGRKGAMSISTILTGIFLFISTTARSSNALLAWNCGYAVTSGSMYGILYSYTPEIFPTKDRGTGTGLASTANRLAGIIAPIIAIYVDLNTSVPIYISAALFVLAGGLMVFLPYEPMGKMSL</sequence>
<feature type="transmembrane region" description="Helical" evidence="7">
    <location>
        <begin position="490"/>
        <end position="511"/>
    </location>
</feature>
<comment type="subcellular location">
    <subcellularLocation>
        <location evidence="1">Membrane</location>
        <topology evidence="1">Multi-pass membrane protein</topology>
    </subcellularLocation>
</comment>
<dbReference type="FunFam" id="1.20.1250.20:FF:000171">
    <property type="entry name" value="MFS general substrate transporter"/>
    <property type="match status" value="1"/>
</dbReference>
<dbReference type="Pfam" id="PF07690">
    <property type="entry name" value="MFS_1"/>
    <property type="match status" value="1"/>
</dbReference>
<feature type="transmembrane region" description="Helical" evidence="7">
    <location>
        <begin position="335"/>
        <end position="356"/>
    </location>
</feature>
<organism evidence="9 10">
    <name type="scientific">Choiromyces venosus 120613-1</name>
    <dbReference type="NCBI Taxonomy" id="1336337"/>
    <lineage>
        <taxon>Eukaryota</taxon>
        <taxon>Fungi</taxon>
        <taxon>Dikarya</taxon>
        <taxon>Ascomycota</taxon>
        <taxon>Pezizomycotina</taxon>
        <taxon>Pezizomycetes</taxon>
        <taxon>Pezizales</taxon>
        <taxon>Tuberaceae</taxon>
        <taxon>Choiromyces</taxon>
    </lineage>
</organism>
<evidence type="ECO:0000256" key="5">
    <source>
        <dbReference type="ARBA" id="ARBA00022989"/>
    </source>
</evidence>
<protein>
    <submittedName>
        <fullName evidence="9">MFS general substrate transporter</fullName>
    </submittedName>
</protein>
<keyword evidence="10" id="KW-1185">Reference proteome</keyword>
<feature type="transmembrane region" description="Helical" evidence="7">
    <location>
        <begin position="226"/>
        <end position="251"/>
    </location>
</feature>
<feature type="transmembrane region" description="Helical" evidence="7">
    <location>
        <begin position="130"/>
        <end position="149"/>
    </location>
</feature>
<keyword evidence="6 7" id="KW-0472">Membrane</keyword>
<dbReference type="InterPro" id="IPR011701">
    <property type="entry name" value="MFS"/>
</dbReference>
<proteinExistence type="inferred from homology"/>
<feature type="transmembrane region" description="Helical" evidence="7">
    <location>
        <begin position="462"/>
        <end position="484"/>
    </location>
</feature>
<feature type="transmembrane region" description="Helical" evidence="7">
    <location>
        <begin position="403"/>
        <end position="422"/>
    </location>
</feature>
<reference evidence="9 10" key="1">
    <citation type="journal article" date="2018" name="Nat. Ecol. Evol.">
        <title>Pezizomycetes genomes reveal the molecular basis of ectomycorrhizal truffle lifestyle.</title>
        <authorList>
            <person name="Murat C."/>
            <person name="Payen T."/>
            <person name="Noel B."/>
            <person name="Kuo A."/>
            <person name="Morin E."/>
            <person name="Chen J."/>
            <person name="Kohler A."/>
            <person name="Krizsan K."/>
            <person name="Balestrini R."/>
            <person name="Da Silva C."/>
            <person name="Montanini B."/>
            <person name="Hainaut M."/>
            <person name="Levati E."/>
            <person name="Barry K.W."/>
            <person name="Belfiori B."/>
            <person name="Cichocki N."/>
            <person name="Clum A."/>
            <person name="Dockter R.B."/>
            <person name="Fauchery L."/>
            <person name="Guy J."/>
            <person name="Iotti M."/>
            <person name="Le Tacon F."/>
            <person name="Lindquist E.A."/>
            <person name="Lipzen A."/>
            <person name="Malagnac F."/>
            <person name="Mello A."/>
            <person name="Molinier V."/>
            <person name="Miyauchi S."/>
            <person name="Poulain J."/>
            <person name="Riccioni C."/>
            <person name="Rubini A."/>
            <person name="Sitrit Y."/>
            <person name="Splivallo R."/>
            <person name="Traeger S."/>
            <person name="Wang M."/>
            <person name="Zifcakova L."/>
            <person name="Wipf D."/>
            <person name="Zambonelli A."/>
            <person name="Paolocci F."/>
            <person name="Nowrousian M."/>
            <person name="Ottonello S."/>
            <person name="Baldrian P."/>
            <person name="Spatafora J.W."/>
            <person name="Henrissat B."/>
            <person name="Nagy L.G."/>
            <person name="Aury J.M."/>
            <person name="Wincker P."/>
            <person name="Grigoriev I.V."/>
            <person name="Bonfante P."/>
            <person name="Martin F.M."/>
        </authorList>
    </citation>
    <scope>NUCLEOTIDE SEQUENCE [LARGE SCALE GENOMIC DNA]</scope>
    <source>
        <strain evidence="9 10">120613-1</strain>
    </source>
</reference>
<dbReference type="PANTHER" id="PTHR23511:SF12">
    <property type="entry name" value="TRANSPORTER, PUTATIVE (AFU_ORTHOLOGUE AFUA_7G01740)-RELATED"/>
    <property type="match status" value="1"/>
</dbReference>
<dbReference type="PROSITE" id="PS50850">
    <property type="entry name" value="MFS"/>
    <property type="match status" value="1"/>
</dbReference>
<evidence type="ECO:0000256" key="4">
    <source>
        <dbReference type="ARBA" id="ARBA00022692"/>
    </source>
</evidence>
<dbReference type="STRING" id="1336337.A0A3N4JCQ2"/>
<accession>A0A3N4JCQ2</accession>
<feature type="domain" description="Major facilitator superfamily (MFS) profile" evidence="8">
    <location>
        <begin position="63"/>
        <end position="514"/>
    </location>
</feature>
<feature type="transmembrane region" description="Helical" evidence="7">
    <location>
        <begin position="376"/>
        <end position="396"/>
    </location>
</feature>
<feature type="transmembrane region" description="Helical" evidence="7">
    <location>
        <begin position="183"/>
        <end position="206"/>
    </location>
</feature>
<dbReference type="InterPro" id="IPR005828">
    <property type="entry name" value="MFS_sugar_transport-like"/>
</dbReference>
<dbReference type="Gene3D" id="1.20.1250.20">
    <property type="entry name" value="MFS general substrate transporter like domains"/>
    <property type="match status" value="1"/>
</dbReference>
<keyword evidence="5 7" id="KW-1133">Transmembrane helix</keyword>